<comment type="caution">
    <text evidence="2">The sequence shown here is derived from an EMBL/GenBank/DDBJ whole genome shotgun (WGS) entry which is preliminary data.</text>
</comment>
<name>A0A7Z7NPS1_9BURK</name>
<organism evidence="2 3">
    <name type="scientific">Cupriavidus taiwanensis</name>
    <dbReference type="NCBI Taxonomy" id="164546"/>
    <lineage>
        <taxon>Bacteria</taxon>
        <taxon>Pseudomonadati</taxon>
        <taxon>Pseudomonadota</taxon>
        <taxon>Betaproteobacteria</taxon>
        <taxon>Burkholderiales</taxon>
        <taxon>Burkholderiaceae</taxon>
        <taxon>Cupriavidus</taxon>
    </lineage>
</organism>
<evidence type="ECO:0000313" key="3">
    <source>
        <dbReference type="Proteomes" id="UP000257139"/>
    </source>
</evidence>
<dbReference type="AlphaFoldDB" id="A0A7Z7NPS1"/>
<evidence type="ECO:0000256" key="1">
    <source>
        <dbReference type="SAM" id="MobiDB-lite"/>
    </source>
</evidence>
<dbReference type="Proteomes" id="UP000257139">
    <property type="component" value="Unassembled WGS sequence"/>
</dbReference>
<proteinExistence type="predicted"/>
<sequence>MIPVPERVRWSIDPISPHSSPSPKTVSVAPEQKDLRPARQLISVGGTHNFEITPPRPLDLCLEKRRGNGEWVLQAKSWRGELPTATTPNFSGSHSGVRMTGPEALAG</sequence>
<feature type="compositionally biased region" description="Polar residues" evidence="1">
    <location>
        <begin position="84"/>
        <end position="94"/>
    </location>
</feature>
<reference evidence="2 3" key="1">
    <citation type="submission" date="2018-01" db="EMBL/GenBank/DDBJ databases">
        <authorList>
            <person name="Clerissi C."/>
        </authorList>
    </citation>
    <scope>NUCLEOTIDE SEQUENCE [LARGE SCALE GENOMIC DNA]</scope>
    <source>
        <strain evidence="2">Cupriavidus taiwanensis STM 6021</strain>
    </source>
</reference>
<protein>
    <submittedName>
        <fullName evidence="2">Uncharacterized protein</fullName>
    </submittedName>
</protein>
<evidence type="ECO:0000313" key="2">
    <source>
        <dbReference type="EMBL" id="SPC25501.1"/>
    </source>
</evidence>
<gene>
    <name evidence="2" type="ORF">CBM2594_U10002</name>
</gene>
<feature type="region of interest" description="Disordered" evidence="1">
    <location>
        <begin position="82"/>
        <end position="107"/>
    </location>
</feature>
<accession>A0A7Z7NPS1</accession>
<dbReference type="EMBL" id="OGUU01000045">
    <property type="protein sequence ID" value="SPC25501.1"/>
    <property type="molecule type" value="Genomic_DNA"/>
</dbReference>